<proteinExistence type="predicted"/>
<dbReference type="EMBL" id="NILC01000013">
    <property type="protein sequence ID" value="TWL30957.1"/>
    <property type="molecule type" value="Genomic_DNA"/>
</dbReference>
<reference evidence="1 2" key="1">
    <citation type="submission" date="2019-06" db="EMBL/GenBank/DDBJ databases">
        <title>Genome sequence analysis of &gt;100 Bacillus licheniformis strains suggests intrinsic resistance to this species.</title>
        <authorList>
            <person name="Wels M."/>
            <person name="Siezen R.J."/>
            <person name="Johansen E."/>
            <person name="Stuer-Lauridsen B."/>
            <person name="Bjerre K."/>
            <person name="Nielsen B.K.K."/>
        </authorList>
    </citation>
    <scope>NUCLEOTIDE SEQUENCE [LARGE SCALE GENOMIC DNA]</scope>
    <source>
        <strain evidence="1 2">BAC-16736</strain>
    </source>
</reference>
<dbReference type="Proteomes" id="UP000435910">
    <property type="component" value="Unassembled WGS sequence"/>
</dbReference>
<gene>
    <name evidence="1" type="ORF">CHCC16736_4759</name>
</gene>
<name>A0A8B5YFL2_BACLI</name>
<protein>
    <submittedName>
        <fullName evidence="1">Uncharacterized protein</fullName>
    </submittedName>
</protein>
<evidence type="ECO:0000313" key="1">
    <source>
        <dbReference type="EMBL" id="TWL30957.1"/>
    </source>
</evidence>
<evidence type="ECO:0000313" key="2">
    <source>
        <dbReference type="Proteomes" id="UP000435910"/>
    </source>
</evidence>
<dbReference type="AlphaFoldDB" id="A0A8B5YFL2"/>
<accession>A0A8B5YFL2</accession>
<organism evidence="1 2">
    <name type="scientific">Bacillus licheniformis</name>
    <dbReference type="NCBI Taxonomy" id="1402"/>
    <lineage>
        <taxon>Bacteria</taxon>
        <taxon>Bacillati</taxon>
        <taxon>Bacillota</taxon>
        <taxon>Bacilli</taxon>
        <taxon>Bacillales</taxon>
        <taxon>Bacillaceae</taxon>
        <taxon>Bacillus</taxon>
    </lineage>
</organism>
<sequence>MHYYTKFIGMLQGNIEYYRLLHTFFIIQIQAVLIKDLQAENKSL</sequence>
<comment type="caution">
    <text evidence="1">The sequence shown here is derived from an EMBL/GenBank/DDBJ whole genome shotgun (WGS) entry which is preliminary data.</text>
</comment>